<reference evidence="2 3" key="1">
    <citation type="submission" date="2009-12" db="EMBL/GenBank/DDBJ databases">
        <authorList>
            <person name="Shrivastava S."/>
            <person name="Madupu R."/>
            <person name="Durkin A.S."/>
            <person name="Torralba M."/>
            <person name="Methe B."/>
            <person name="Sutton G.G."/>
            <person name="Strausberg R.L."/>
            <person name="Nelson K.E."/>
        </authorList>
    </citation>
    <scope>NUCLEOTIDE SEQUENCE [LARGE SCALE GENOMIC DNA]</scope>
    <source>
        <strain evidence="2 3">W5455</strain>
    </source>
</reference>
<name>A0ABM9ZYQ3_9BACT</name>
<dbReference type="GeneID" id="90986296"/>
<comment type="caution">
    <text evidence="2">The sequence shown here is derived from an EMBL/GenBank/DDBJ whole genome shotgun (WGS) entry which is preliminary data.</text>
</comment>
<dbReference type="Pfam" id="PF14090">
    <property type="entry name" value="HTH_39"/>
    <property type="match status" value="1"/>
</dbReference>
<dbReference type="Proteomes" id="UP000006462">
    <property type="component" value="Unassembled WGS sequence"/>
</dbReference>
<proteinExistence type="predicted"/>
<feature type="domain" description="Winged helix-turn-helix" evidence="1">
    <location>
        <begin position="15"/>
        <end position="62"/>
    </location>
</feature>
<evidence type="ECO:0000313" key="2">
    <source>
        <dbReference type="EMBL" id="EFB92001.1"/>
    </source>
</evidence>
<dbReference type="EMBL" id="ADFP01000008">
    <property type="protein sequence ID" value="EFB92001.1"/>
    <property type="molecule type" value="Genomic_DNA"/>
</dbReference>
<evidence type="ECO:0000313" key="3">
    <source>
        <dbReference type="Proteomes" id="UP000006462"/>
    </source>
</evidence>
<keyword evidence="3" id="KW-1185">Reference proteome</keyword>
<protein>
    <recommendedName>
        <fullName evidence="1">Winged helix-turn-helix domain-containing protein</fullName>
    </recommendedName>
</protein>
<gene>
    <name evidence="2" type="ORF">HMPREF7215_2494</name>
</gene>
<evidence type="ECO:0000259" key="1">
    <source>
        <dbReference type="Pfam" id="PF14090"/>
    </source>
</evidence>
<sequence>MTAQKDRGNIKMQNTQRRIVLAALLQGEVFDREHIFSCGKVYELAARICELRKAGWPILTVKHEDWKLARYMLIGARKEAAGNER</sequence>
<organism evidence="2 3">
    <name type="scientific">Pyramidobacter piscolens W5455</name>
    <dbReference type="NCBI Taxonomy" id="352165"/>
    <lineage>
        <taxon>Bacteria</taxon>
        <taxon>Thermotogati</taxon>
        <taxon>Synergistota</taxon>
        <taxon>Synergistia</taxon>
        <taxon>Synergistales</taxon>
        <taxon>Dethiosulfovibrionaceae</taxon>
        <taxon>Pyramidobacter</taxon>
    </lineage>
</organism>
<accession>A0ABM9ZYQ3</accession>
<dbReference type="InterPro" id="IPR055245">
    <property type="entry name" value="HTH_proteobacteria"/>
</dbReference>
<dbReference type="RefSeq" id="WP_009163555.1">
    <property type="nucleotide sequence ID" value="NZ_ADFP01000008.1"/>
</dbReference>